<dbReference type="AlphaFoldDB" id="A0A6C0JMW3"/>
<protein>
    <recommendedName>
        <fullName evidence="1">GH16 domain-containing protein</fullName>
    </recommendedName>
</protein>
<organism evidence="2">
    <name type="scientific">viral metagenome</name>
    <dbReference type="NCBI Taxonomy" id="1070528"/>
    <lineage>
        <taxon>unclassified sequences</taxon>
        <taxon>metagenomes</taxon>
        <taxon>organismal metagenomes</taxon>
    </lineage>
</organism>
<dbReference type="Gene3D" id="2.60.120.200">
    <property type="match status" value="1"/>
</dbReference>
<feature type="domain" description="GH16" evidence="1">
    <location>
        <begin position="18"/>
        <end position="270"/>
    </location>
</feature>
<dbReference type="InterPro" id="IPR050546">
    <property type="entry name" value="Glycosyl_Hydrlase_16"/>
</dbReference>
<dbReference type="Pfam" id="PF26113">
    <property type="entry name" value="GH16_XgeA"/>
    <property type="match status" value="1"/>
</dbReference>
<sequence>MAIKTCDNNPSFAGKLVRSWKGTDIIPSNGRGWSYFTGPDTTHGRIVYRQGNPDLTDPSGNFYGSTKDQLVIKLSNVPNSSIDAIRIRSAELFNYGLFVIDLEQIPYGRYIWSAFWLNGLIKGGSKDAWAISGEIDIIEGGWQIGGGVDALNTVSLHTVPGYKQTNMTKFNPNGDCGFCGPPGALNCTNDQNHKTCGKNAKEGKGTLCPFIGCGTLWPKAQNGYGEAFKNNGGGIYACNLNCDGTMKFWFIPSDKGDNGNYIKVKKIMSSNASLSTSILDGLGVETLNLNDTNTGKTFDNLQIIINTTVCGDAYSGPPDRDTCNDEVYTFIQNKKYVDNASWKINTINVYQ</sequence>
<reference evidence="2" key="1">
    <citation type="journal article" date="2020" name="Nature">
        <title>Giant virus diversity and host interactions through global metagenomics.</title>
        <authorList>
            <person name="Schulz F."/>
            <person name="Roux S."/>
            <person name="Paez-Espino D."/>
            <person name="Jungbluth S."/>
            <person name="Walsh D.A."/>
            <person name="Denef V.J."/>
            <person name="McMahon K.D."/>
            <person name="Konstantinidis K.T."/>
            <person name="Eloe-Fadrosh E.A."/>
            <person name="Kyrpides N.C."/>
            <person name="Woyke T."/>
        </authorList>
    </citation>
    <scope>NUCLEOTIDE SEQUENCE</scope>
    <source>
        <strain evidence="2">GVMAG-S-1038524-41</strain>
    </source>
</reference>
<dbReference type="InterPro" id="IPR013320">
    <property type="entry name" value="ConA-like_dom_sf"/>
</dbReference>
<dbReference type="GO" id="GO:0009251">
    <property type="term" value="P:glucan catabolic process"/>
    <property type="evidence" value="ECO:0007669"/>
    <property type="project" value="TreeGrafter"/>
</dbReference>
<evidence type="ECO:0000313" key="2">
    <source>
        <dbReference type="EMBL" id="QHU07052.1"/>
    </source>
</evidence>
<name>A0A6C0JMW3_9ZZZZ</name>
<evidence type="ECO:0000259" key="1">
    <source>
        <dbReference type="PROSITE" id="PS51762"/>
    </source>
</evidence>
<dbReference type="GO" id="GO:0004553">
    <property type="term" value="F:hydrolase activity, hydrolyzing O-glycosyl compounds"/>
    <property type="evidence" value="ECO:0007669"/>
    <property type="project" value="InterPro"/>
</dbReference>
<dbReference type="InterPro" id="IPR000757">
    <property type="entry name" value="Beta-glucanase-like"/>
</dbReference>
<dbReference type="SUPFAM" id="SSF49899">
    <property type="entry name" value="Concanavalin A-like lectins/glucanases"/>
    <property type="match status" value="1"/>
</dbReference>
<accession>A0A6C0JMW3</accession>
<dbReference type="PANTHER" id="PTHR10963">
    <property type="entry name" value="GLYCOSYL HYDROLASE-RELATED"/>
    <property type="match status" value="1"/>
</dbReference>
<proteinExistence type="predicted"/>
<dbReference type="PROSITE" id="PS51762">
    <property type="entry name" value="GH16_2"/>
    <property type="match status" value="1"/>
</dbReference>
<dbReference type="EMBL" id="MN740671">
    <property type="protein sequence ID" value="QHU07052.1"/>
    <property type="molecule type" value="Genomic_DNA"/>
</dbReference>
<dbReference type="PANTHER" id="PTHR10963:SF24">
    <property type="entry name" value="GLYCOSIDASE C21B10.07-RELATED"/>
    <property type="match status" value="1"/>
</dbReference>